<feature type="signal peptide" evidence="2">
    <location>
        <begin position="1"/>
        <end position="15"/>
    </location>
</feature>
<evidence type="ECO:0000313" key="3">
    <source>
        <dbReference type="EMBL" id="KAF8884048.1"/>
    </source>
</evidence>
<keyword evidence="4" id="KW-1185">Reference proteome</keyword>
<comment type="caution">
    <text evidence="3">The sequence shown here is derived from an EMBL/GenBank/DDBJ whole genome shotgun (WGS) entry which is preliminary data.</text>
</comment>
<proteinExistence type="predicted"/>
<reference evidence="3" key="1">
    <citation type="submission" date="2020-11" db="EMBL/GenBank/DDBJ databases">
        <authorList>
            <consortium name="DOE Joint Genome Institute"/>
            <person name="Ahrendt S."/>
            <person name="Riley R."/>
            <person name="Andreopoulos W."/>
            <person name="LaButti K."/>
            <person name="Pangilinan J."/>
            <person name="Ruiz-duenas F.J."/>
            <person name="Barrasa J.M."/>
            <person name="Sanchez-Garcia M."/>
            <person name="Camarero S."/>
            <person name="Miyauchi S."/>
            <person name="Serrano A."/>
            <person name="Linde D."/>
            <person name="Babiker R."/>
            <person name="Drula E."/>
            <person name="Ayuso-Fernandez I."/>
            <person name="Pacheco R."/>
            <person name="Padilla G."/>
            <person name="Ferreira P."/>
            <person name="Barriuso J."/>
            <person name="Kellner H."/>
            <person name="Castanera R."/>
            <person name="Alfaro M."/>
            <person name="Ramirez L."/>
            <person name="Pisabarro A.G."/>
            <person name="Kuo A."/>
            <person name="Tritt A."/>
            <person name="Lipzen A."/>
            <person name="He G."/>
            <person name="Yan M."/>
            <person name="Ng V."/>
            <person name="Cullen D."/>
            <person name="Martin F."/>
            <person name="Rosso M.-N."/>
            <person name="Henrissat B."/>
            <person name="Hibbett D."/>
            <person name="Martinez A.T."/>
            <person name="Grigoriev I.V."/>
        </authorList>
    </citation>
    <scope>NUCLEOTIDE SEQUENCE</scope>
    <source>
        <strain evidence="3">AH 44721</strain>
    </source>
</reference>
<feature type="chain" id="PRO_5040343371" evidence="2">
    <location>
        <begin position="16"/>
        <end position="138"/>
    </location>
</feature>
<dbReference type="Proteomes" id="UP000724874">
    <property type="component" value="Unassembled WGS sequence"/>
</dbReference>
<gene>
    <name evidence="3" type="ORF">CPB84DRAFT_1789464</name>
</gene>
<accession>A0A9P5NG02</accession>
<organism evidence="3 4">
    <name type="scientific">Gymnopilus junonius</name>
    <name type="common">Spectacular rustgill mushroom</name>
    <name type="synonym">Gymnopilus spectabilis subsp. junonius</name>
    <dbReference type="NCBI Taxonomy" id="109634"/>
    <lineage>
        <taxon>Eukaryota</taxon>
        <taxon>Fungi</taxon>
        <taxon>Dikarya</taxon>
        <taxon>Basidiomycota</taxon>
        <taxon>Agaricomycotina</taxon>
        <taxon>Agaricomycetes</taxon>
        <taxon>Agaricomycetidae</taxon>
        <taxon>Agaricales</taxon>
        <taxon>Agaricineae</taxon>
        <taxon>Hymenogastraceae</taxon>
        <taxon>Gymnopilus</taxon>
    </lineage>
</organism>
<dbReference type="AlphaFoldDB" id="A0A9P5NG02"/>
<feature type="compositionally biased region" description="Low complexity" evidence="1">
    <location>
        <begin position="60"/>
        <end position="71"/>
    </location>
</feature>
<dbReference type="EMBL" id="JADNYJ010000111">
    <property type="protein sequence ID" value="KAF8884048.1"/>
    <property type="molecule type" value="Genomic_DNA"/>
</dbReference>
<evidence type="ECO:0000256" key="1">
    <source>
        <dbReference type="SAM" id="MobiDB-lite"/>
    </source>
</evidence>
<protein>
    <submittedName>
        <fullName evidence="3">Uncharacterized protein</fullName>
    </submittedName>
</protein>
<keyword evidence="2" id="KW-0732">Signal</keyword>
<name>A0A9P5NG02_GYMJU</name>
<feature type="region of interest" description="Disordered" evidence="1">
    <location>
        <begin position="51"/>
        <end position="71"/>
    </location>
</feature>
<evidence type="ECO:0000256" key="2">
    <source>
        <dbReference type="SAM" id="SignalP"/>
    </source>
</evidence>
<evidence type="ECO:0000313" key="4">
    <source>
        <dbReference type="Proteomes" id="UP000724874"/>
    </source>
</evidence>
<sequence length="138" mass="15499">MRWTVTFSVLRRVYCIFRLLIMNQAYFQPRPPTPHTTTIAFPRPSSHSYSNFYHNHHHPNSSTSSLSSNASATNGYGGHQFGAAGLMDAELPRKKGSVSSGSASSSMVENERKRYELQLRVWRARIRIPGNAMLKVSG</sequence>